<evidence type="ECO:0000313" key="2">
    <source>
        <dbReference type="Proteomes" id="UP000248916"/>
    </source>
</evidence>
<dbReference type="Proteomes" id="UP000248916">
    <property type="component" value="Unassembled WGS sequence"/>
</dbReference>
<name>A0A2W7N9P4_9RHOB</name>
<keyword evidence="2" id="KW-1185">Reference proteome</keyword>
<protein>
    <submittedName>
        <fullName evidence="1">Uncharacterized protein</fullName>
    </submittedName>
</protein>
<dbReference type="EMBL" id="QKZL01000005">
    <property type="protein sequence ID" value="PZX16951.1"/>
    <property type="molecule type" value="Genomic_DNA"/>
</dbReference>
<proteinExistence type="predicted"/>
<gene>
    <name evidence="1" type="ORF">LX81_01581</name>
</gene>
<dbReference type="AlphaFoldDB" id="A0A2W7N9P4"/>
<evidence type="ECO:0000313" key="1">
    <source>
        <dbReference type="EMBL" id="PZX16951.1"/>
    </source>
</evidence>
<accession>A0A2W7N9P4</accession>
<sequence length="77" mass="8586">MGHIASLFFATNDRQIATGALMKQSGLGQTVTLGLSTQSFPRGREAFRFFGIGYPWDATQTPLADEKPHARRMRCLR</sequence>
<comment type="caution">
    <text evidence="1">The sequence shown here is derived from an EMBL/GenBank/DDBJ whole genome shotgun (WGS) entry which is preliminary data.</text>
</comment>
<reference evidence="1 2" key="1">
    <citation type="submission" date="2018-06" db="EMBL/GenBank/DDBJ databases">
        <title>Genomic Encyclopedia of Archaeal and Bacterial Type Strains, Phase II (KMG-II): from individual species to whole genera.</title>
        <authorList>
            <person name="Goeker M."/>
        </authorList>
    </citation>
    <scope>NUCLEOTIDE SEQUENCE [LARGE SCALE GENOMIC DNA]</scope>
    <source>
        <strain evidence="1 2">DSM 22009</strain>
    </source>
</reference>
<organism evidence="1 2">
    <name type="scientific">Palleronia aestuarii</name>
    <dbReference type="NCBI Taxonomy" id="568105"/>
    <lineage>
        <taxon>Bacteria</taxon>
        <taxon>Pseudomonadati</taxon>
        <taxon>Pseudomonadota</taxon>
        <taxon>Alphaproteobacteria</taxon>
        <taxon>Rhodobacterales</taxon>
        <taxon>Roseobacteraceae</taxon>
        <taxon>Palleronia</taxon>
    </lineage>
</organism>